<dbReference type="Proteomes" id="UP000281261">
    <property type="component" value="Unassembled WGS sequence"/>
</dbReference>
<dbReference type="EMBL" id="QMNG01000002">
    <property type="protein sequence ID" value="RLC37639.1"/>
    <property type="molecule type" value="Genomic_DNA"/>
</dbReference>
<dbReference type="InterPro" id="IPR034079">
    <property type="entry name" value="R3H_KhpB"/>
</dbReference>
<comment type="caution">
    <text evidence="2">The sequence shown here is derived from an EMBL/GenBank/DDBJ whole genome shotgun (WGS) entry which is preliminary data.</text>
</comment>
<dbReference type="InterPro" id="IPR039247">
    <property type="entry name" value="KhpB"/>
</dbReference>
<dbReference type="AlphaFoldDB" id="A0A420ZDM1"/>
<dbReference type="PANTHER" id="PTHR35800:SF1">
    <property type="entry name" value="RNA-BINDING PROTEIN KHPB"/>
    <property type="match status" value="1"/>
</dbReference>
<gene>
    <name evidence="2" type="ORF">DRH29_00900</name>
</gene>
<evidence type="ECO:0000313" key="3">
    <source>
        <dbReference type="Proteomes" id="UP000281261"/>
    </source>
</evidence>
<dbReference type="InterPro" id="IPR036867">
    <property type="entry name" value="R3H_dom_sf"/>
</dbReference>
<dbReference type="Gene3D" id="3.30.1370.50">
    <property type="entry name" value="R3H-like domain"/>
    <property type="match status" value="1"/>
</dbReference>
<reference evidence="2 3" key="1">
    <citation type="submission" date="2018-06" db="EMBL/GenBank/DDBJ databases">
        <title>Extensive metabolic versatility and redundancy in microbially diverse, dynamic hydrothermal sediments.</title>
        <authorList>
            <person name="Dombrowski N."/>
            <person name="Teske A."/>
            <person name="Baker B.J."/>
        </authorList>
    </citation>
    <scope>NUCLEOTIDE SEQUENCE [LARGE SCALE GENOMIC DNA]</scope>
    <source>
        <strain evidence="2">B79_G16</strain>
    </source>
</reference>
<feature type="domain" description="R3H" evidence="1">
    <location>
        <begin position="86"/>
        <end position="152"/>
    </location>
</feature>
<dbReference type="InterPro" id="IPR015946">
    <property type="entry name" value="KH_dom-like_a/b"/>
</dbReference>
<evidence type="ECO:0000313" key="2">
    <source>
        <dbReference type="EMBL" id="RLC37639.1"/>
    </source>
</evidence>
<dbReference type="Gene3D" id="3.30.300.20">
    <property type="match status" value="1"/>
</dbReference>
<protein>
    <recommendedName>
        <fullName evidence="1">R3H domain-containing protein</fullName>
    </recommendedName>
</protein>
<organism evidence="2 3">
    <name type="scientific">candidate division Kazan bacterium</name>
    <dbReference type="NCBI Taxonomy" id="2202143"/>
    <lineage>
        <taxon>Bacteria</taxon>
        <taxon>Bacteria division Kazan-3B-28</taxon>
    </lineage>
</organism>
<dbReference type="Pfam" id="PF01424">
    <property type="entry name" value="R3H"/>
    <property type="match status" value="1"/>
</dbReference>
<dbReference type="CDD" id="cd02644">
    <property type="entry name" value="R3H_jag"/>
    <property type="match status" value="1"/>
</dbReference>
<dbReference type="PANTHER" id="PTHR35800">
    <property type="entry name" value="PROTEIN JAG"/>
    <property type="match status" value="1"/>
</dbReference>
<name>A0A420ZDM1_UNCK3</name>
<dbReference type="SUPFAM" id="SSF82708">
    <property type="entry name" value="R3H domain"/>
    <property type="match status" value="1"/>
</dbReference>
<dbReference type="GO" id="GO:0003723">
    <property type="term" value="F:RNA binding"/>
    <property type="evidence" value="ECO:0007669"/>
    <property type="project" value="InterPro"/>
</dbReference>
<evidence type="ECO:0000259" key="1">
    <source>
        <dbReference type="PROSITE" id="PS51061"/>
    </source>
</evidence>
<dbReference type="SMART" id="SM00393">
    <property type="entry name" value="R3H"/>
    <property type="match status" value="1"/>
</dbReference>
<dbReference type="PROSITE" id="PS51061">
    <property type="entry name" value="R3H"/>
    <property type="match status" value="1"/>
</dbReference>
<dbReference type="InterPro" id="IPR001374">
    <property type="entry name" value="R3H_dom"/>
</dbReference>
<proteinExistence type="predicted"/>
<sequence>MNQKIKTSIEKHLKEIFSFFDLAPRIVTALDDKTIVVDVTTERDDLFISHHADPLLALQHLLRLILRRNFPDDAINLSLNIGGFHQQQRSRLASIAHNAANQVRETGTAVYMKPMSSFERRLIHLSLVEEEGVKSESTGIGAGRRVVVKPDKS</sequence>
<accession>A0A420ZDM1</accession>